<evidence type="ECO:0000313" key="10">
    <source>
        <dbReference type="EMBL" id="PSN75339.1"/>
    </source>
</evidence>
<keyword evidence="11" id="KW-1185">Reference proteome</keyword>
<dbReference type="GO" id="GO:0043015">
    <property type="term" value="F:gamma-tubulin binding"/>
    <property type="evidence" value="ECO:0007669"/>
    <property type="project" value="InterPro"/>
</dbReference>
<feature type="domain" description="Gamma tubulin complex component C-terminal" evidence="7">
    <location>
        <begin position="538"/>
        <end position="876"/>
    </location>
</feature>
<dbReference type="CDD" id="cd22572">
    <property type="entry name" value="GCP5_NTD"/>
    <property type="match status" value="1"/>
</dbReference>
<dbReference type="GO" id="GO:0051321">
    <property type="term" value="P:meiotic cell cycle"/>
    <property type="evidence" value="ECO:0007669"/>
    <property type="project" value="TreeGrafter"/>
</dbReference>
<evidence type="ECO:0000256" key="5">
    <source>
        <dbReference type="RuleBase" id="RU363050"/>
    </source>
</evidence>
<dbReference type="STRING" id="1448308.A0A2T2PCD8"/>
<dbReference type="InterPro" id="IPR007259">
    <property type="entry name" value="GCP"/>
</dbReference>
<organism evidence="10 11">
    <name type="scientific">Corynespora cassiicola Philippines</name>
    <dbReference type="NCBI Taxonomy" id="1448308"/>
    <lineage>
        <taxon>Eukaryota</taxon>
        <taxon>Fungi</taxon>
        <taxon>Dikarya</taxon>
        <taxon>Ascomycota</taxon>
        <taxon>Pezizomycotina</taxon>
        <taxon>Dothideomycetes</taxon>
        <taxon>Pleosporomycetidae</taxon>
        <taxon>Pleosporales</taxon>
        <taxon>Corynesporascaceae</taxon>
        <taxon>Corynespora</taxon>
    </lineage>
</organism>
<dbReference type="GO" id="GO:0007020">
    <property type="term" value="P:microtubule nucleation"/>
    <property type="evidence" value="ECO:0007669"/>
    <property type="project" value="InterPro"/>
</dbReference>
<evidence type="ECO:0000256" key="3">
    <source>
        <dbReference type="ARBA" id="ARBA00022701"/>
    </source>
</evidence>
<gene>
    <name evidence="10" type="ORF">BS50DRAFT_541293</name>
</gene>
<dbReference type="Gene3D" id="1.20.120.1900">
    <property type="entry name" value="Gamma-tubulin complex, C-terminal domain"/>
    <property type="match status" value="1"/>
</dbReference>
<dbReference type="PANTHER" id="PTHR19302">
    <property type="entry name" value="GAMMA TUBULIN COMPLEX PROTEIN"/>
    <property type="match status" value="1"/>
</dbReference>
<protein>
    <recommendedName>
        <fullName evidence="5">Spindle pole body component</fullName>
    </recommendedName>
</protein>
<evidence type="ECO:0000256" key="1">
    <source>
        <dbReference type="ARBA" id="ARBA00010337"/>
    </source>
</evidence>
<dbReference type="OrthoDB" id="66546at2759"/>
<dbReference type="GO" id="GO:0031122">
    <property type="term" value="P:cytoplasmic microtubule organization"/>
    <property type="evidence" value="ECO:0007669"/>
    <property type="project" value="TreeGrafter"/>
</dbReference>
<comment type="similarity">
    <text evidence="1 5">Belongs to the TUBGCP family.</text>
</comment>
<dbReference type="GO" id="GO:0000922">
    <property type="term" value="C:spindle pole"/>
    <property type="evidence" value="ECO:0007669"/>
    <property type="project" value="InterPro"/>
</dbReference>
<dbReference type="InterPro" id="IPR059169">
    <property type="entry name" value="GCP5_N_ext"/>
</dbReference>
<dbReference type="InterPro" id="IPR040457">
    <property type="entry name" value="GCP_C"/>
</dbReference>
<dbReference type="GO" id="GO:0051011">
    <property type="term" value="F:microtubule minus-end binding"/>
    <property type="evidence" value="ECO:0007669"/>
    <property type="project" value="TreeGrafter"/>
</dbReference>
<evidence type="ECO:0000259" key="9">
    <source>
        <dbReference type="Pfam" id="PF17681"/>
    </source>
</evidence>
<evidence type="ECO:0000259" key="7">
    <source>
        <dbReference type="Pfam" id="PF04130"/>
    </source>
</evidence>
<keyword evidence="4 5" id="KW-0206">Cytoskeleton</keyword>
<keyword evidence="2 5" id="KW-0963">Cytoplasm</keyword>
<keyword evidence="3 5" id="KW-0493">Microtubule</keyword>
<dbReference type="GO" id="GO:0051225">
    <property type="term" value="P:spindle assembly"/>
    <property type="evidence" value="ECO:0007669"/>
    <property type="project" value="TreeGrafter"/>
</dbReference>
<dbReference type="PANTHER" id="PTHR19302:SF33">
    <property type="entry name" value="GAMMA-TUBULIN COMPLEX COMPONENT 5"/>
    <property type="match status" value="1"/>
</dbReference>
<feature type="region of interest" description="Disordered" evidence="6">
    <location>
        <begin position="153"/>
        <end position="183"/>
    </location>
</feature>
<dbReference type="Pfam" id="PF14609">
    <property type="entry name" value="GCP5-Mod21_N"/>
    <property type="match status" value="1"/>
</dbReference>
<dbReference type="InterPro" id="IPR041470">
    <property type="entry name" value="GCP_N"/>
</dbReference>
<name>A0A2T2PCD8_CORCC</name>
<dbReference type="EMBL" id="KZ678128">
    <property type="protein sequence ID" value="PSN75339.1"/>
    <property type="molecule type" value="Genomic_DNA"/>
</dbReference>
<reference evidence="10 11" key="1">
    <citation type="journal article" date="2018" name="Front. Microbiol.">
        <title>Genome-Wide Analysis of Corynespora cassiicola Leaf Fall Disease Putative Effectors.</title>
        <authorList>
            <person name="Lopez D."/>
            <person name="Ribeiro S."/>
            <person name="Label P."/>
            <person name="Fumanal B."/>
            <person name="Venisse J.S."/>
            <person name="Kohler A."/>
            <person name="de Oliveira R.R."/>
            <person name="Labutti K."/>
            <person name="Lipzen A."/>
            <person name="Lail K."/>
            <person name="Bauer D."/>
            <person name="Ohm R.A."/>
            <person name="Barry K.W."/>
            <person name="Spatafora J."/>
            <person name="Grigoriev I.V."/>
            <person name="Martin F.M."/>
            <person name="Pujade-Renaud V."/>
        </authorList>
    </citation>
    <scope>NUCLEOTIDE SEQUENCE [LARGE SCALE GENOMIC DNA]</scope>
    <source>
        <strain evidence="10 11">Philippines</strain>
    </source>
</reference>
<dbReference type="AlphaFoldDB" id="A0A2T2PCD8"/>
<evidence type="ECO:0000313" key="11">
    <source>
        <dbReference type="Proteomes" id="UP000240883"/>
    </source>
</evidence>
<dbReference type="GO" id="GO:0005874">
    <property type="term" value="C:microtubule"/>
    <property type="evidence" value="ECO:0007669"/>
    <property type="project" value="UniProtKB-KW"/>
</dbReference>
<feature type="domain" description="Gamma tubulin complex component protein N-terminal" evidence="9">
    <location>
        <begin position="222"/>
        <end position="533"/>
    </location>
</feature>
<dbReference type="InterPro" id="IPR032797">
    <property type="entry name" value="Mod21_N"/>
</dbReference>
<accession>A0A2T2PCD8</accession>
<dbReference type="Pfam" id="PF04130">
    <property type="entry name" value="GCP_C_terminal"/>
    <property type="match status" value="1"/>
</dbReference>
<dbReference type="Pfam" id="PF17681">
    <property type="entry name" value="GCP_N_terminal"/>
    <property type="match status" value="1"/>
</dbReference>
<dbReference type="GO" id="GO:0000278">
    <property type="term" value="P:mitotic cell cycle"/>
    <property type="evidence" value="ECO:0007669"/>
    <property type="project" value="TreeGrafter"/>
</dbReference>
<dbReference type="GO" id="GO:0005816">
    <property type="term" value="C:spindle pole body"/>
    <property type="evidence" value="ECO:0007669"/>
    <property type="project" value="UniProtKB-ARBA"/>
</dbReference>
<evidence type="ECO:0000256" key="2">
    <source>
        <dbReference type="ARBA" id="ARBA00022490"/>
    </source>
</evidence>
<proteinExistence type="inferred from homology"/>
<sequence>MAQNARVASLTDELIQSIVRFDPETDRKAYRHAKELAARELRGHHYARTNQFDVQRSFAGLDEKFRVLNRDDLADALAKRVQELEGVRNKWIPECLSLLLQLSDRPTENSRVEALELLRPPTPPPPLTWDQILEEEPYSDEEIWKDIDYAAGSSEDEAEPVRKEKSKPSPPTSVEEEDTYDPEACITPVDHSLAAAIEEAQFWKRKPVDDDSKVEITEIQAVKETLFMLAGLSTSLYHLDRQNARIRIKQKNILGHAIANTVDHLLTQLASIGQDLYRLRQWTKRPSSLPLIQSFEAAVTRRLTEYDKSLALLQQRYLIPKAPISVSLLELHDEVQTSSGPFLRLARIVADIEPQLLVNPFVHLETLFDQITLSQMMLERNVFDFLSDIFFECLQTYLKPIRRWMENGELGANDETFFVFENDSGSEASSIWHDRFVLRRGNENALRCPSFLHPAAQKIFNTGKSVVFLKELGIYGAGLDALEPEPRLDHDVVCGNASELPLSPFPELFQMSFQTWIRSKYSLASNILREHLFVDAGLMRVLADMRCLYLGADGSVFQDFADAIFERMDTGQSGWKDRFLLTELARGILTTALHESNAEKLVVRSARTKTQSRSVKVLVGLSVDYALPWTLMNIIQRSSIPIYQQIFTFLLQTYRAKYLLQRVSLKTLHETRNMRLVQTSYKLRHRLIWFTDIIRSYLTETVINLSTEDMIAAMSKAEDIDEMSSIHIKYVARLQEQSLLSHNLEPIHKAIISLLDLSVVFYDIHAKESTQKKAIAAPVLQIPKTPGKAASKASRRKSFIPAIIEADSSDSEGASVKEDEMSKQRPKLTSGSLSQNLGSIDEQFGKLLPFVTAGLRNVGRVSAEPVWEMLAERLEWDRKKDRI</sequence>
<evidence type="ECO:0000256" key="4">
    <source>
        <dbReference type="ARBA" id="ARBA00023212"/>
    </source>
</evidence>
<feature type="domain" description="Gamma-Tubulin ring complex non-core subunit mod21 N-terminal" evidence="8">
    <location>
        <begin position="67"/>
        <end position="155"/>
    </location>
</feature>
<dbReference type="GO" id="GO:0000930">
    <property type="term" value="C:gamma-tubulin complex"/>
    <property type="evidence" value="ECO:0007669"/>
    <property type="project" value="TreeGrafter"/>
</dbReference>
<dbReference type="Proteomes" id="UP000240883">
    <property type="component" value="Unassembled WGS sequence"/>
</dbReference>
<evidence type="ECO:0000256" key="6">
    <source>
        <dbReference type="SAM" id="MobiDB-lite"/>
    </source>
</evidence>
<dbReference type="InterPro" id="IPR042241">
    <property type="entry name" value="GCP_C_sf"/>
</dbReference>
<evidence type="ECO:0000259" key="8">
    <source>
        <dbReference type="Pfam" id="PF14609"/>
    </source>
</evidence>
<comment type="subcellular location">
    <subcellularLocation>
        <location evidence="5">Cytoplasm</location>
        <location evidence="5">Cytoskeleton</location>
        <location evidence="5">Microtubule organizing center</location>
    </subcellularLocation>
</comment>
<feature type="region of interest" description="Disordered" evidence="6">
    <location>
        <begin position="810"/>
        <end position="834"/>
    </location>
</feature>